<organism evidence="11 12">
    <name type="scientific">Hyaloscypha hepaticicola</name>
    <dbReference type="NCBI Taxonomy" id="2082293"/>
    <lineage>
        <taxon>Eukaryota</taxon>
        <taxon>Fungi</taxon>
        <taxon>Dikarya</taxon>
        <taxon>Ascomycota</taxon>
        <taxon>Pezizomycotina</taxon>
        <taxon>Leotiomycetes</taxon>
        <taxon>Helotiales</taxon>
        <taxon>Hyaloscyphaceae</taxon>
        <taxon>Hyaloscypha</taxon>
    </lineage>
</organism>
<dbReference type="OrthoDB" id="5273213at2759"/>
<evidence type="ECO:0000256" key="2">
    <source>
        <dbReference type="ARBA" id="ARBA00022614"/>
    </source>
</evidence>
<comment type="subcellular location">
    <subcellularLocation>
        <location evidence="1">Membrane</location>
        <topology evidence="1">Single-pass membrane protein</topology>
    </subcellularLocation>
</comment>
<evidence type="ECO:0000256" key="1">
    <source>
        <dbReference type="ARBA" id="ARBA00004167"/>
    </source>
</evidence>
<evidence type="ECO:0000313" key="11">
    <source>
        <dbReference type="EMBL" id="PMD14574.1"/>
    </source>
</evidence>
<dbReference type="SMART" id="SM00369">
    <property type="entry name" value="LRR_TYP"/>
    <property type="match status" value="3"/>
</dbReference>
<keyword evidence="3" id="KW-0812">Transmembrane</keyword>
<evidence type="ECO:0000256" key="6">
    <source>
        <dbReference type="ARBA" id="ARBA00022989"/>
    </source>
</evidence>
<keyword evidence="5" id="KW-0677">Repeat</keyword>
<evidence type="ECO:0000256" key="9">
    <source>
        <dbReference type="SAM" id="MobiDB-lite"/>
    </source>
</evidence>
<dbReference type="PROSITE" id="PS51450">
    <property type="entry name" value="LRR"/>
    <property type="match status" value="3"/>
</dbReference>
<reference evidence="11 12" key="1">
    <citation type="submission" date="2016-05" db="EMBL/GenBank/DDBJ databases">
        <title>A degradative enzymes factory behind the ericoid mycorrhizal symbiosis.</title>
        <authorList>
            <consortium name="DOE Joint Genome Institute"/>
            <person name="Martino E."/>
            <person name="Morin E."/>
            <person name="Grelet G."/>
            <person name="Kuo A."/>
            <person name="Kohler A."/>
            <person name="Daghino S."/>
            <person name="Barry K."/>
            <person name="Choi C."/>
            <person name="Cichocki N."/>
            <person name="Clum A."/>
            <person name="Copeland A."/>
            <person name="Hainaut M."/>
            <person name="Haridas S."/>
            <person name="Labutti K."/>
            <person name="Lindquist E."/>
            <person name="Lipzen A."/>
            <person name="Khouja H.-R."/>
            <person name="Murat C."/>
            <person name="Ohm R."/>
            <person name="Olson A."/>
            <person name="Spatafora J."/>
            <person name="Veneault-Fourrey C."/>
            <person name="Henrissat B."/>
            <person name="Grigoriev I."/>
            <person name="Martin F."/>
            <person name="Perotto S."/>
        </authorList>
    </citation>
    <scope>NUCLEOTIDE SEQUENCE [LARGE SCALE GENOMIC DNA]</scope>
    <source>
        <strain evidence="11 12">UAMH 7357</strain>
    </source>
</reference>
<evidence type="ECO:0000259" key="10">
    <source>
        <dbReference type="PROSITE" id="PS50245"/>
    </source>
</evidence>
<dbReference type="STRING" id="1745343.A0A2J6PKN2"/>
<keyword evidence="4" id="KW-0732">Signal</keyword>
<dbReference type="GO" id="GO:0007165">
    <property type="term" value="P:signal transduction"/>
    <property type="evidence" value="ECO:0007669"/>
    <property type="project" value="TreeGrafter"/>
</dbReference>
<dbReference type="Gene3D" id="3.80.10.10">
    <property type="entry name" value="Ribonuclease Inhibitor"/>
    <property type="match status" value="2"/>
</dbReference>
<dbReference type="SUPFAM" id="SSF52058">
    <property type="entry name" value="L domain-like"/>
    <property type="match status" value="1"/>
</dbReference>
<dbReference type="GO" id="GO:0038023">
    <property type="term" value="F:signaling receptor activity"/>
    <property type="evidence" value="ECO:0007669"/>
    <property type="project" value="TreeGrafter"/>
</dbReference>
<dbReference type="SMART" id="SM01052">
    <property type="entry name" value="CAP_GLY"/>
    <property type="match status" value="1"/>
</dbReference>
<dbReference type="InterPro" id="IPR001611">
    <property type="entry name" value="Leu-rich_rpt"/>
</dbReference>
<dbReference type="InterPro" id="IPR000938">
    <property type="entry name" value="CAP-Gly_domain"/>
</dbReference>
<dbReference type="PANTHER" id="PTHR24365:SF541">
    <property type="entry name" value="PROTEIN TOLL-RELATED"/>
    <property type="match status" value="1"/>
</dbReference>
<evidence type="ECO:0000256" key="7">
    <source>
        <dbReference type="ARBA" id="ARBA00023136"/>
    </source>
</evidence>
<protein>
    <submittedName>
        <fullName evidence="11">RNI-like protein</fullName>
    </submittedName>
</protein>
<evidence type="ECO:0000256" key="5">
    <source>
        <dbReference type="ARBA" id="ARBA00022737"/>
    </source>
</evidence>
<dbReference type="InterPro" id="IPR032675">
    <property type="entry name" value="LRR_dom_sf"/>
</dbReference>
<evidence type="ECO:0000313" key="12">
    <source>
        <dbReference type="Proteomes" id="UP000235672"/>
    </source>
</evidence>
<evidence type="ECO:0000256" key="4">
    <source>
        <dbReference type="ARBA" id="ARBA00022729"/>
    </source>
</evidence>
<evidence type="ECO:0000256" key="3">
    <source>
        <dbReference type="ARBA" id="ARBA00022692"/>
    </source>
</evidence>
<keyword evidence="6" id="KW-1133">Transmembrane helix</keyword>
<keyword evidence="2" id="KW-0433">Leucine-rich repeat</keyword>
<dbReference type="PROSITE" id="PS50245">
    <property type="entry name" value="CAP_GLY_2"/>
    <property type="match status" value="1"/>
</dbReference>
<keyword evidence="12" id="KW-1185">Reference proteome</keyword>
<proteinExistence type="predicted"/>
<dbReference type="Pfam" id="PF01302">
    <property type="entry name" value="CAP_GLY"/>
    <property type="match status" value="1"/>
</dbReference>
<dbReference type="AlphaFoldDB" id="A0A2J6PKN2"/>
<keyword evidence="7" id="KW-0472">Membrane</keyword>
<dbReference type="GO" id="GO:0005886">
    <property type="term" value="C:plasma membrane"/>
    <property type="evidence" value="ECO:0007669"/>
    <property type="project" value="TreeGrafter"/>
</dbReference>
<dbReference type="InterPro" id="IPR003591">
    <property type="entry name" value="Leu-rich_rpt_typical-subtyp"/>
</dbReference>
<dbReference type="EMBL" id="KZ613521">
    <property type="protein sequence ID" value="PMD14574.1"/>
    <property type="molecule type" value="Genomic_DNA"/>
</dbReference>
<gene>
    <name evidence="11" type="ORF">NA56DRAFT_583638</name>
</gene>
<feature type="compositionally biased region" description="Acidic residues" evidence="9">
    <location>
        <begin position="535"/>
        <end position="546"/>
    </location>
</feature>
<accession>A0A2J6PKN2</accession>
<dbReference type="SUPFAM" id="SSF74924">
    <property type="entry name" value="Cap-Gly domain"/>
    <property type="match status" value="1"/>
</dbReference>
<feature type="domain" description="CAP-Gly" evidence="10">
    <location>
        <begin position="37"/>
        <end position="85"/>
    </location>
</feature>
<dbReference type="Gene3D" id="2.30.30.190">
    <property type="entry name" value="CAP Gly-rich-like domain"/>
    <property type="match status" value="1"/>
</dbReference>
<keyword evidence="8" id="KW-0325">Glycoprotein</keyword>
<name>A0A2J6PKN2_9HELO</name>
<dbReference type="InterPro" id="IPR036859">
    <property type="entry name" value="CAP-Gly_dom_sf"/>
</dbReference>
<feature type="region of interest" description="Disordered" evidence="9">
    <location>
        <begin position="532"/>
        <end position="558"/>
    </location>
</feature>
<sequence>MLQARNDGPRAASIPPTYYIGQRVSFESNLCTIRYIGAVEGTDKVWLGVEWDEPSRGKHDGSHKGKRYFKCMCQSPSPTAASFLRTTRLKDEEQTFLEAVHSKYADYTPSILTDPTVVQISGKVVEEVGFDKIREQQSQLHELKIVLVDGMRINAGRDPRRHSAISIVCPSILELDLSRNLFEKFQQIDDIIGQLGELRKLRLNGNRLQDLGDNSSLARNVRPGTPPTNEITELELDNMLISWDAIKTIVTQFPVLVTLSASSNYFKSLSCPLPNGIRSLTLEYNEFTMIWDIILLRQLESLEVLHLKGNKISSIDKEGYQLSSFHAFGTKLRYVDLSYNTIASWSFIDDLPQVFPGLEELRLSHNPIYSSNGSSKQNESIEEGYMLTLARLKNLKSLNFSKITAEDRSNAEMFYLSRIAKAMAEVPESEEHIVTSQHKRFAELSKQYGAPTVVRKSGETINPDFLEARLIKFTFYLPANTRAHQAEAITNVQEIPKTFDVYRVKGILGKTFDIHPMKIRLIWETGEWDPVAGYGDDEGDSDDEEGGVPLNEAQRDGAITPNGRWMERKTEIEDSIRQIGFCVDGMEAKVRIELR</sequence>
<dbReference type="Proteomes" id="UP000235672">
    <property type="component" value="Unassembled WGS sequence"/>
</dbReference>
<evidence type="ECO:0000256" key="8">
    <source>
        <dbReference type="ARBA" id="ARBA00023180"/>
    </source>
</evidence>
<dbReference type="PROSITE" id="PS00845">
    <property type="entry name" value="CAP_GLY_1"/>
    <property type="match status" value="1"/>
</dbReference>
<dbReference type="PANTHER" id="PTHR24365">
    <property type="entry name" value="TOLL-LIKE RECEPTOR"/>
    <property type="match status" value="1"/>
</dbReference>